<feature type="repeat" description="PPR" evidence="2">
    <location>
        <begin position="132"/>
        <end position="162"/>
    </location>
</feature>
<reference evidence="3" key="1">
    <citation type="journal article" date="2025" name="Foods">
        <title>Unveiling the Microbial Signatures of Arabica Coffee Cherries: Insights into Ripeness Specific Diversity, Functional Traits, and Implications for Quality and Safety.</title>
        <authorList>
            <consortium name="RefSeq"/>
            <person name="Tenea G.N."/>
            <person name="Cifuentes V."/>
            <person name="Reyes P."/>
            <person name="Cevallos-Vallejos M."/>
        </authorList>
    </citation>
    <scope>NUCLEOTIDE SEQUENCE [LARGE SCALE GENOMIC DNA]</scope>
</reference>
<dbReference type="RefSeq" id="XP_027108733.1">
    <property type="nucleotide sequence ID" value="XM_027252932.2"/>
</dbReference>
<dbReference type="PANTHER" id="PTHR47937:SF8">
    <property type="entry name" value="PENTATRICOPEPTIDE REPEAT DOMAIN CONTAINING PROTEIN-RELATED"/>
    <property type="match status" value="1"/>
</dbReference>
<feature type="repeat" description="PPR" evidence="2">
    <location>
        <begin position="203"/>
        <end position="237"/>
    </location>
</feature>
<keyword evidence="3" id="KW-1185">Reference proteome</keyword>
<name>A0A6P6W098_COFAR</name>
<reference evidence="4" key="2">
    <citation type="submission" date="2025-08" db="UniProtKB">
        <authorList>
            <consortium name="RefSeq"/>
        </authorList>
    </citation>
    <scope>IDENTIFICATION</scope>
    <source>
        <tissue evidence="4">Leaves</tissue>
    </source>
</reference>
<feature type="repeat" description="PPR" evidence="2">
    <location>
        <begin position="168"/>
        <end position="202"/>
    </location>
</feature>
<dbReference type="InterPro" id="IPR052308">
    <property type="entry name" value="PPR_domain-containing"/>
</dbReference>
<gene>
    <name evidence="4" type="primary">LOC113728534</name>
</gene>
<dbReference type="PANTHER" id="PTHR47937">
    <property type="entry name" value="PLASTID TRANSCRIPTIONALLY ACTIVE CHROMOSOME 2-LIKE PROTEIN"/>
    <property type="match status" value="1"/>
</dbReference>
<keyword evidence="1" id="KW-0677">Repeat</keyword>
<dbReference type="Pfam" id="PF01535">
    <property type="entry name" value="PPR"/>
    <property type="match status" value="2"/>
</dbReference>
<dbReference type="NCBIfam" id="TIGR00756">
    <property type="entry name" value="PPR"/>
    <property type="match status" value="5"/>
</dbReference>
<protein>
    <submittedName>
        <fullName evidence="4">Small ribosomal subunit protein mS78 (RPPR3a)-like</fullName>
    </submittedName>
</protein>
<evidence type="ECO:0000256" key="1">
    <source>
        <dbReference type="ARBA" id="ARBA00022737"/>
    </source>
</evidence>
<dbReference type="Pfam" id="PF13041">
    <property type="entry name" value="PPR_2"/>
    <property type="match status" value="2"/>
</dbReference>
<evidence type="ECO:0000256" key="2">
    <source>
        <dbReference type="PROSITE-ProRule" id="PRU00708"/>
    </source>
</evidence>
<sequence length="373" mass="42360">MSSTAFNRLRGLFSKSPSPIITTIKANRAAEIRAAISSKDKKILSLVKKFKETTDNPRFRRYRHYYEATVLRLAREQHFSAIQDILEHQKKYPDIMDQKFAVRLICLYGKAKMADDAQKLFDELPSLNCERTVVSFNALLGACVKSKNFNKVTELFKELPEKLSIEPDVVSYNTVIKALCDVGSVDSAIVVMNEMESSNIQPNVVTFNTLLDAFYKNNRIEEAEKLWCLMEKKNVLANVRTYNSRLRGLVADNRVSDAAELIKEMGKKGVKPDNYSFNALMKGFVDVGNLEEAKVWYKKMMRNGCGPDRATFGMLIPFACDKDDFDYAFELCNAAVKAKQSVYNSVVQRVADGLVERSKNNEAQKLMKMAKLK</sequence>
<evidence type="ECO:0000313" key="4">
    <source>
        <dbReference type="RefSeq" id="XP_027108733.1"/>
    </source>
</evidence>
<feature type="repeat" description="PPR" evidence="2">
    <location>
        <begin position="238"/>
        <end position="272"/>
    </location>
</feature>
<dbReference type="InterPro" id="IPR002885">
    <property type="entry name" value="PPR_rpt"/>
</dbReference>
<feature type="repeat" description="PPR" evidence="2">
    <location>
        <begin position="273"/>
        <end position="307"/>
    </location>
</feature>
<dbReference type="Gene3D" id="1.25.40.10">
    <property type="entry name" value="Tetratricopeptide repeat domain"/>
    <property type="match status" value="2"/>
</dbReference>
<proteinExistence type="predicted"/>
<organism evidence="3 4">
    <name type="scientific">Coffea arabica</name>
    <name type="common">Arabian coffee</name>
    <dbReference type="NCBI Taxonomy" id="13443"/>
    <lineage>
        <taxon>Eukaryota</taxon>
        <taxon>Viridiplantae</taxon>
        <taxon>Streptophyta</taxon>
        <taxon>Embryophyta</taxon>
        <taxon>Tracheophyta</taxon>
        <taxon>Spermatophyta</taxon>
        <taxon>Magnoliopsida</taxon>
        <taxon>eudicotyledons</taxon>
        <taxon>Gunneridae</taxon>
        <taxon>Pentapetalae</taxon>
        <taxon>asterids</taxon>
        <taxon>lamiids</taxon>
        <taxon>Gentianales</taxon>
        <taxon>Rubiaceae</taxon>
        <taxon>Ixoroideae</taxon>
        <taxon>Gardenieae complex</taxon>
        <taxon>Bertiereae - Coffeeae clade</taxon>
        <taxon>Coffeeae</taxon>
        <taxon>Coffea</taxon>
    </lineage>
</organism>
<accession>A0A6P6W098</accession>
<dbReference type="PROSITE" id="PS51375">
    <property type="entry name" value="PPR"/>
    <property type="match status" value="5"/>
</dbReference>
<dbReference type="GeneID" id="113728534"/>
<dbReference type="OrthoDB" id="185373at2759"/>
<evidence type="ECO:0000313" key="3">
    <source>
        <dbReference type="Proteomes" id="UP001652660"/>
    </source>
</evidence>
<dbReference type="AlphaFoldDB" id="A0A6P6W098"/>
<dbReference type="InterPro" id="IPR011990">
    <property type="entry name" value="TPR-like_helical_dom_sf"/>
</dbReference>
<dbReference type="Proteomes" id="UP001652660">
    <property type="component" value="Chromosome 2e"/>
</dbReference>